<comment type="cofactor">
    <cofactor evidence="2">
        <name>Ca(2+)</name>
        <dbReference type="ChEBI" id="CHEBI:29108"/>
    </cofactor>
</comment>
<dbReference type="Pfam" id="PF09260">
    <property type="entry name" value="A_amylase_dom_C"/>
    <property type="match status" value="1"/>
</dbReference>
<dbReference type="InterPro" id="IPR013777">
    <property type="entry name" value="A-amylase-like"/>
</dbReference>
<dbReference type="SMART" id="SM00642">
    <property type="entry name" value="Aamy"/>
    <property type="match status" value="1"/>
</dbReference>
<dbReference type="CDD" id="cd11319">
    <property type="entry name" value="AmyAc_euk_AmyA"/>
    <property type="match status" value="1"/>
</dbReference>
<comment type="catalytic activity">
    <reaction evidence="1">
        <text>Endohydrolysis of (1-&gt;4)-alpha-D-glucosidic linkages in polysaccharides containing three or more (1-&gt;4)-alpha-linked D-glucose units.</text>
        <dbReference type="EC" id="3.2.1.1"/>
    </reaction>
</comment>
<dbReference type="InterPro" id="IPR013780">
    <property type="entry name" value="Glyco_hydro_b"/>
</dbReference>
<evidence type="ECO:0000256" key="10">
    <source>
        <dbReference type="ARBA" id="ARBA00023180"/>
    </source>
</evidence>
<dbReference type="Proteomes" id="UP001556367">
    <property type="component" value="Unassembled WGS sequence"/>
</dbReference>
<organism evidence="14 15">
    <name type="scientific">Hohenbuehelia grisea</name>
    <dbReference type="NCBI Taxonomy" id="104357"/>
    <lineage>
        <taxon>Eukaryota</taxon>
        <taxon>Fungi</taxon>
        <taxon>Dikarya</taxon>
        <taxon>Basidiomycota</taxon>
        <taxon>Agaricomycotina</taxon>
        <taxon>Agaricomycetes</taxon>
        <taxon>Agaricomycetidae</taxon>
        <taxon>Agaricales</taxon>
        <taxon>Pleurotineae</taxon>
        <taxon>Pleurotaceae</taxon>
        <taxon>Hohenbuehelia</taxon>
    </lineage>
</organism>
<dbReference type="EMBL" id="JASNQZ010000015">
    <property type="protein sequence ID" value="KAL0947268.1"/>
    <property type="molecule type" value="Genomic_DNA"/>
</dbReference>
<dbReference type="EC" id="3.2.1.1" evidence="4"/>
<evidence type="ECO:0000256" key="2">
    <source>
        <dbReference type="ARBA" id="ARBA00001913"/>
    </source>
</evidence>
<keyword evidence="9" id="KW-1015">Disulfide bond</keyword>
<evidence type="ECO:0000259" key="13">
    <source>
        <dbReference type="SMART" id="SM00642"/>
    </source>
</evidence>
<keyword evidence="7" id="KW-0378">Hydrolase</keyword>
<evidence type="ECO:0000256" key="3">
    <source>
        <dbReference type="ARBA" id="ARBA00008061"/>
    </source>
</evidence>
<keyword evidence="11" id="KW-0119">Carbohydrate metabolism</keyword>
<protein>
    <recommendedName>
        <fullName evidence="4">alpha-amylase</fullName>
        <ecNumber evidence="4">3.2.1.1</ecNumber>
    </recommendedName>
</protein>
<dbReference type="Pfam" id="PF00128">
    <property type="entry name" value="Alpha-amylase"/>
    <property type="match status" value="1"/>
</dbReference>
<evidence type="ECO:0000256" key="1">
    <source>
        <dbReference type="ARBA" id="ARBA00000548"/>
    </source>
</evidence>
<dbReference type="SUPFAM" id="SSF51445">
    <property type="entry name" value="(Trans)glycosidases"/>
    <property type="match status" value="1"/>
</dbReference>
<reference evidence="15" key="1">
    <citation type="submission" date="2024-06" db="EMBL/GenBank/DDBJ databases">
        <title>Multi-omics analyses provide insights into the biosynthesis of the anticancer antibiotic pleurotin in Hohenbuehelia grisea.</title>
        <authorList>
            <person name="Weaver J.A."/>
            <person name="Alberti F."/>
        </authorList>
    </citation>
    <scope>NUCLEOTIDE SEQUENCE [LARGE SCALE GENOMIC DNA]</scope>
    <source>
        <strain evidence="15">T-177</strain>
    </source>
</reference>
<evidence type="ECO:0000256" key="12">
    <source>
        <dbReference type="ARBA" id="ARBA00023295"/>
    </source>
</evidence>
<keyword evidence="8" id="KW-0106">Calcium</keyword>
<dbReference type="InterPro" id="IPR015340">
    <property type="entry name" value="A_amylase_C_dom"/>
</dbReference>
<keyword evidence="10" id="KW-0325">Glycoprotein</keyword>
<dbReference type="PANTHER" id="PTHR10357">
    <property type="entry name" value="ALPHA-AMYLASE FAMILY MEMBER"/>
    <property type="match status" value="1"/>
</dbReference>
<evidence type="ECO:0000256" key="8">
    <source>
        <dbReference type="ARBA" id="ARBA00022837"/>
    </source>
</evidence>
<evidence type="ECO:0000256" key="4">
    <source>
        <dbReference type="ARBA" id="ARBA00012595"/>
    </source>
</evidence>
<feature type="domain" description="Glycosyl hydrolase family 13 catalytic" evidence="13">
    <location>
        <begin position="48"/>
        <end position="404"/>
    </location>
</feature>
<proteinExistence type="inferred from homology"/>
<accession>A0ABR3IVG5</accession>
<dbReference type="PIRSF" id="PIRSF001024">
    <property type="entry name" value="Alph-amyl_fung"/>
    <property type="match status" value="1"/>
</dbReference>
<gene>
    <name evidence="14" type="ORF">HGRIS_013390</name>
</gene>
<evidence type="ECO:0000256" key="5">
    <source>
        <dbReference type="ARBA" id="ARBA00022723"/>
    </source>
</evidence>
<sequence length="560" mass="62309">MSAFAPYTQQQQSNGERVPSISTYRLPKNFLPFYAGLEPRQPPNARSALITDRFAIPEGADPTACDPGKTTWCGGTWKTIMDNLDYVQNAGFTAIWISPVNQNYQGPRTPYGDPYHGYWIQDNTQLNEKFGTAEDLKALSDEVHRRGMYLMVDVVVNNVMATSRNPDYSKYMFKDSSLYHPYCPIQWGNSSSEQECWFGDDKVPLPDLDTRNPTVVKTYDDWIFKLVKEYNIDGLRIDAAKHVNKDFWPGFCKAAGVFCIGEVFGGDDIAPIAEWQGPDALDSVLNFPQYAALKSAFTIPGPQNISAIADVLERSPKMYHDTTVLGNFLENQDLPRWHNLSVDPQSMYNAMTLGFMSDGIPIVYYGQEQGFAGNGDPWNREPLWPSKYEKTPAYQLMASLNQLRNFLVNRTDWTTQPTTVLTQSSVGIAIMKGDIISVLTNVGSPPHNGSISLQSPWQSGTAMLNVLTCRQWAVGANGWLDVEYTKGGVPVVLVPEMMLRDSNICGEQVSVQSGAMKGSQAQKKSGARPTLRRIAVWPSNADDMLRWIAVGIMALAAGAW</sequence>
<evidence type="ECO:0000256" key="11">
    <source>
        <dbReference type="ARBA" id="ARBA00023277"/>
    </source>
</evidence>
<dbReference type="PANTHER" id="PTHR10357:SF215">
    <property type="entry name" value="ALPHA-AMYLASE 1"/>
    <property type="match status" value="1"/>
</dbReference>
<dbReference type="Gene3D" id="2.60.40.1180">
    <property type="entry name" value="Golgi alpha-mannosidase II"/>
    <property type="match status" value="1"/>
</dbReference>
<evidence type="ECO:0000313" key="15">
    <source>
        <dbReference type="Proteomes" id="UP001556367"/>
    </source>
</evidence>
<evidence type="ECO:0000313" key="14">
    <source>
        <dbReference type="EMBL" id="KAL0947268.1"/>
    </source>
</evidence>
<keyword evidence="12" id="KW-0326">Glycosidase</keyword>
<keyword evidence="15" id="KW-1185">Reference proteome</keyword>
<evidence type="ECO:0000256" key="7">
    <source>
        <dbReference type="ARBA" id="ARBA00022801"/>
    </source>
</evidence>
<dbReference type="Gene3D" id="3.20.20.80">
    <property type="entry name" value="Glycosidases"/>
    <property type="match status" value="1"/>
</dbReference>
<comment type="caution">
    <text evidence="14">The sequence shown here is derived from an EMBL/GenBank/DDBJ whole genome shotgun (WGS) entry which is preliminary data.</text>
</comment>
<evidence type="ECO:0000256" key="6">
    <source>
        <dbReference type="ARBA" id="ARBA00022729"/>
    </source>
</evidence>
<dbReference type="InterPro" id="IPR017853">
    <property type="entry name" value="GH"/>
</dbReference>
<evidence type="ECO:0000256" key="9">
    <source>
        <dbReference type="ARBA" id="ARBA00023157"/>
    </source>
</evidence>
<dbReference type="InterPro" id="IPR006047">
    <property type="entry name" value="GH13_cat_dom"/>
</dbReference>
<dbReference type="SUPFAM" id="SSF51011">
    <property type="entry name" value="Glycosyl hydrolase domain"/>
    <property type="match status" value="1"/>
</dbReference>
<name>A0ABR3IVG5_9AGAR</name>
<keyword evidence="6" id="KW-0732">Signal</keyword>
<comment type="similarity">
    <text evidence="3">Belongs to the glycosyl hydrolase 13 family.</text>
</comment>
<keyword evidence="5" id="KW-0479">Metal-binding</keyword>